<dbReference type="PANTHER" id="PTHR43179">
    <property type="entry name" value="RHAMNOSYLTRANSFERASE WBBL"/>
    <property type="match status" value="1"/>
</dbReference>
<dbReference type="EMBL" id="CP069370">
    <property type="protein sequence ID" value="QYZ69272.1"/>
    <property type="molecule type" value="Genomic_DNA"/>
</dbReference>
<dbReference type="KEGG" id="nsm:JO391_16255"/>
<feature type="region of interest" description="Disordered" evidence="1">
    <location>
        <begin position="123"/>
        <end position="142"/>
    </location>
</feature>
<dbReference type="RefSeq" id="WP_220661492.1">
    <property type="nucleotide sequence ID" value="NZ_CP069370.1"/>
</dbReference>
<feature type="compositionally biased region" description="Basic and acidic residues" evidence="1">
    <location>
        <begin position="133"/>
        <end position="142"/>
    </location>
</feature>
<reference evidence="3" key="1">
    <citation type="submission" date="2021-02" db="EMBL/GenBank/DDBJ databases">
        <title>Rhodobacter shimadae sp. nov., an aerobic anoxygenic phototrophic bacterium isolated from a hot spring.</title>
        <authorList>
            <person name="Muramatsu S."/>
            <person name="Haruta S."/>
            <person name="Hirose S."/>
            <person name="Hanada S."/>
        </authorList>
    </citation>
    <scope>NUCLEOTIDE SEQUENCE</scope>
    <source>
        <strain evidence="3">N10</strain>
    </source>
</reference>
<dbReference type="CDD" id="cd04186">
    <property type="entry name" value="GT_2_like_c"/>
    <property type="match status" value="1"/>
</dbReference>
<protein>
    <submittedName>
        <fullName evidence="3">Glycosyltransferase family 2 protein</fullName>
    </submittedName>
</protein>
<dbReference type="InterPro" id="IPR029044">
    <property type="entry name" value="Nucleotide-diphossugar_trans"/>
</dbReference>
<proteinExistence type="predicted"/>
<dbReference type="Pfam" id="PF00535">
    <property type="entry name" value="Glycos_transf_2"/>
    <property type="match status" value="1"/>
</dbReference>
<dbReference type="Gene3D" id="3.90.550.10">
    <property type="entry name" value="Spore Coat Polysaccharide Biosynthesis Protein SpsA, Chain A"/>
    <property type="match status" value="1"/>
</dbReference>
<accession>A0A8G0ZSL0</accession>
<evidence type="ECO:0000313" key="4">
    <source>
        <dbReference type="Proteomes" id="UP000826300"/>
    </source>
</evidence>
<evidence type="ECO:0000259" key="2">
    <source>
        <dbReference type="Pfam" id="PF00535"/>
    </source>
</evidence>
<evidence type="ECO:0000256" key="1">
    <source>
        <dbReference type="SAM" id="MobiDB-lite"/>
    </source>
</evidence>
<gene>
    <name evidence="3" type="ORF">JO391_16255</name>
</gene>
<keyword evidence="4" id="KW-1185">Reference proteome</keyword>
<organism evidence="3 4">
    <name type="scientific">Neotabrizicola shimadae</name>
    <dbReference type="NCBI Taxonomy" id="2807096"/>
    <lineage>
        <taxon>Bacteria</taxon>
        <taxon>Pseudomonadati</taxon>
        <taxon>Pseudomonadota</taxon>
        <taxon>Alphaproteobacteria</taxon>
        <taxon>Rhodobacterales</taxon>
        <taxon>Paracoccaceae</taxon>
        <taxon>Neotabrizicola</taxon>
    </lineage>
</organism>
<sequence>MPTVTAITVAYGSFGVIPDMVRSLPDGVPLVIVDNGPDDGLRAWAAQAGIPVRRPGANLGFGRGCNLGAEGVTTEFLLFINPDARLEPGALDALMAAAGRHPEGAAFGPMLVHEDGRPRYKRNSYLLPGAKKPPRDPGPEDREVGVLSGAVLLVRRAAFEAVGGFDPAIFLYFEDDDLSLRLRKAWGPVFVVPGARAFHTNGRGSAPSAATSRWKGYQWARARVHVGRKHGRPLPLLSALWDGISHLVSPKSWTGAEHRDEAIGRIMGALSMSKTSVT</sequence>
<dbReference type="AlphaFoldDB" id="A0A8G0ZSL0"/>
<dbReference type="Proteomes" id="UP000826300">
    <property type="component" value="Chromosome"/>
</dbReference>
<dbReference type="SUPFAM" id="SSF53448">
    <property type="entry name" value="Nucleotide-diphospho-sugar transferases"/>
    <property type="match status" value="1"/>
</dbReference>
<evidence type="ECO:0000313" key="3">
    <source>
        <dbReference type="EMBL" id="QYZ69272.1"/>
    </source>
</evidence>
<name>A0A8G0ZSL0_9RHOB</name>
<dbReference type="InterPro" id="IPR001173">
    <property type="entry name" value="Glyco_trans_2-like"/>
</dbReference>
<feature type="domain" description="Glycosyltransferase 2-like" evidence="2">
    <location>
        <begin position="6"/>
        <end position="162"/>
    </location>
</feature>
<dbReference type="PANTHER" id="PTHR43179:SF7">
    <property type="entry name" value="RHAMNOSYLTRANSFERASE WBBL"/>
    <property type="match status" value="1"/>
</dbReference>